<evidence type="ECO:0008006" key="4">
    <source>
        <dbReference type="Google" id="ProtNLM"/>
    </source>
</evidence>
<keyword evidence="1" id="KW-1133">Transmembrane helix</keyword>
<reference evidence="2" key="1">
    <citation type="submission" date="2022-04" db="EMBL/GenBank/DDBJ databases">
        <title>Whole genome sequence of Sphaerotilus sp. FB-5.</title>
        <authorList>
            <person name="Takeda M."/>
            <person name="Narihara S."/>
            <person name="Akimoto M."/>
            <person name="Akimoto R."/>
            <person name="Nishiyashiki S."/>
            <person name="Murakami T."/>
        </authorList>
    </citation>
    <scope>NUCLEOTIDE SEQUENCE</scope>
    <source>
        <strain evidence="2">FB-5</strain>
    </source>
</reference>
<protein>
    <recommendedName>
        <fullName evidence="4">Signal peptide prediction</fullName>
    </recommendedName>
</protein>
<keyword evidence="3" id="KW-1185">Reference proteome</keyword>
<accession>A0ABM7YN01</accession>
<organism evidence="2 3">
    <name type="scientific">Sphaerotilus microaerophilus</name>
    <dbReference type="NCBI Taxonomy" id="2914710"/>
    <lineage>
        <taxon>Bacteria</taxon>
        <taxon>Pseudomonadati</taxon>
        <taxon>Pseudomonadota</taxon>
        <taxon>Betaproteobacteria</taxon>
        <taxon>Burkholderiales</taxon>
        <taxon>Sphaerotilaceae</taxon>
        <taxon>Sphaerotilus</taxon>
    </lineage>
</organism>
<dbReference type="Proteomes" id="UP001057498">
    <property type="component" value="Chromosome"/>
</dbReference>
<evidence type="ECO:0000313" key="2">
    <source>
        <dbReference type="EMBL" id="BDI05814.1"/>
    </source>
</evidence>
<dbReference type="RefSeq" id="WP_251969164.1">
    <property type="nucleotide sequence ID" value="NZ_AP025730.1"/>
</dbReference>
<sequence>MRRPLQARPDHGHRPVRRWAGRWVVRLWAAPWTLLGLGCGLLAWLGGASLQRHGGAIEVTGGRFGHWLAARPGACCAITLGHVILATDAATLATFRLHEQVHVRQYERWGPLFVPAYLVAGAWAWLCRRDAYRDNAFEREAYVTQGCARPRSAGE</sequence>
<proteinExistence type="predicted"/>
<name>A0ABM7YN01_9BURK</name>
<evidence type="ECO:0000313" key="3">
    <source>
        <dbReference type="Proteomes" id="UP001057498"/>
    </source>
</evidence>
<feature type="transmembrane region" description="Helical" evidence="1">
    <location>
        <begin position="109"/>
        <end position="127"/>
    </location>
</feature>
<evidence type="ECO:0000256" key="1">
    <source>
        <dbReference type="SAM" id="Phobius"/>
    </source>
</evidence>
<gene>
    <name evidence="2" type="ORF">CATMQ487_27840</name>
</gene>
<feature type="transmembrane region" description="Helical" evidence="1">
    <location>
        <begin position="23"/>
        <end position="45"/>
    </location>
</feature>
<keyword evidence="1" id="KW-0472">Membrane</keyword>
<keyword evidence="1" id="KW-0812">Transmembrane</keyword>
<dbReference type="EMBL" id="AP025730">
    <property type="protein sequence ID" value="BDI05814.1"/>
    <property type="molecule type" value="Genomic_DNA"/>
</dbReference>